<organism evidence="2 3">
    <name type="scientific">Puccinia striiformis f. sp. tritici PST-78</name>
    <dbReference type="NCBI Taxonomy" id="1165861"/>
    <lineage>
        <taxon>Eukaryota</taxon>
        <taxon>Fungi</taxon>
        <taxon>Dikarya</taxon>
        <taxon>Basidiomycota</taxon>
        <taxon>Pucciniomycotina</taxon>
        <taxon>Pucciniomycetes</taxon>
        <taxon>Pucciniales</taxon>
        <taxon>Pucciniaceae</taxon>
        <taxon>Puccinia</taxon>
    </lineage>
</organism>
<gene>
    <name evidence="2" type="ORF">PSTG_18813</name>
</gene>
<dbReference type="OrthoDB" id="10547477at2759"/>
<feature type="compositionally biased region" description="Low complexity" evidence="1">
    <location>
        <begin position="10"/>
        <end position="28"/>
    </location>
</feature>
<feature type="region of interest" description="Disordered" evidence="1">
    <location>
        <begin position="1"/>
        <end position="30"/>
    </location>
</feature>
<protein>
    <recommendedName>
        <fullName evidence="4">Retrotransposon Copia-like N-terminal domain-containing protein</fullName>
    </recommendedName>
</protein>
<evidence type="ECO:0000256" key="1">
    <source>
        <dbReference type="SAM" id="MobiDB-lite"/>
    </source>
</evidence>
<dbReference type="Proteomes" id="UP000054564">
    <property type="component" value="Unassembled WGS sequence"/>
</dbReference>
<accession>A0A0L0UL24</accession>
<proteinExistence type="predicted"/>
<evidence type="ECO:0008006" key="4">
    <source>
        <dbReference type="Google" id="ProtNLM"/>
    </source>
</evidence>
<evidence type="ECO:0000313" key="2">
    <source>
        <dbReference type="EMBL" id="KNE87797.1"/>
    </source>
</evidence>
<dbReference type="AlphaFoldDB" id="A0A0L0UL24"/>
<sequence length="93" mass="10028">MSLDEPPHLASSGANKASNNNNSAKVAGIPVLTPPGPNTNFLTWRYVVRGYLGSIDLAYVLDPTEPKIRPAKWAKDTSTVSSFIARTIDESDI</sequence>
<evidence type="ECO:0000313" key="3">
    <source>
        <dbReference type="Proteomes" id="UP000054564"/>
    </source>
</evidence>
<keyword evidence="3" id="KW-1185">Reference proteome</keyword>
<comment type="caution">
    <text evidence="2">The sequence shown here is derived from an EMBL/GenBank/DDBJ whole genome shotgun (WGS) entry which is preliminary data.</text>
</comment>
<name>A0A0L0UL24_9BASI</name>
<reference evidence="3" key="1">
    <citation type="submission" date="2014-03" db="EMBL/GenBank/DDBJ databases">
        <title>The Genome Sequence of Puccinia striiformis f. sp. tritici PST-78.</title>
        <authorList>
            <consortium name="The Broad Institute Genome Sequencing Platform"/>
            <person name="Cuomo C."/>
            <person name="Hulbert S."/>
            <person name="Chen X."/>
            <person name="Walker B."/>
            <person name="Young S.K."/>
            <person name="Zeng Q."/>
            <person name="Gargeya S."/>
            <person name="Fitzgerald M."/>
            <person name="Haas B."/>
            <person name="Abouelleil A."/>
            <person name="Alvarado L."/>
            <person name="Arachchi H.M."/>
            <person name="Berlin A.M."/>
            <person name="Chapman S.B."/>
            <person name="Goldberg J."/>
            <person name="Griggs A."/>
            <person name="Gujja S."/>
            <person name="Hansen M."/>
            <person name="Howarth C."/>
            <person name="Imamovic A."/>
            <person name="Larimer J."/>
            <person name="McCowan C."/>
            <person name="Montmayeur A."/>
            <person name="Murphy C."/>
            <person name="Neiman D."/>
            <person name="Pearson M."/>
            <person name="Priest M."/>
            <person name="Roberts A."/>
            <person name="Saif S."/>
            <person name="Shea T."/>
            <person name="Sisk P."/>
            <person name="Sykes S."/>
            <person name="Wortman J."/>
            <person name="Nusbaum C."/>
            <person name="Birren B."/>
        </authorList>
    </citation>
    <scope>NUCLEOTIDE SEQUENCE [LARGE SCALE GENOMIC DNA]</scope>
    <source>
        <strain evidence="3">race PST-78</strain>
    </source>
</reference>
<dbReference type="STRING" id="1165861.A0A0L0UL24"/>
<dbReference type="EMBL" id="AJIL01004083">
    <property type="protein sequence ID" value="KNE87797.1"/>
    <property type="molecule type" value="Genomic_DNA"/>
</dbReference>